<dbReference type="InterPro" id="IPR036412">
    <property type="entry name" value="HAD-like_sf"/>
</dbReference>
<proteinExistence type="predicted"/>
<reference evidence="11 12" key="1">
    <citation type="submission" date="2019-02" db="EMBL/GenBank/DDBJ databases">
        <title>Deep-cultivation of Planctomycetes and their phenomic and genomic characterization uncovers novel biology.</title>
        <authorList>
            <person name="Wiegand S."/>
            <person name="Jogler M."/>
            <person name="Boedeker C."/>
            <person name="Pinto D."/>
            <person name="Vollmers J."/>
            <person name="Rivas-Marin E."/>
            <person name="Kohn T."/>
            <person name="Peeters S.H."/>
            <person name="Heuer A."/>
            <person name="Rast P."/>
            <person name="Oberbeckmann S."/>
            <person name="Bunk B."/>
            <person name="Jeske O."/>
            <person name="Meyerdierks A."/>
            <person name="Storesund J.E."/>
            <person name="Kallscheuer N."/>
            <person name="Luecker S."/>
            <person name="Lage O.M."/>
            <person name="Pohl T."/>
            <person name="Merkel B.J."/>
            <person name="Hornburger P."/>
            <person name="Mueller R.-W."/>
            <person name="Bruemmer F."/>
            <person name="Labrenz M."/>
            <person name="Spormann A.M."/>
            <person name="Op den Camp H."/>
            <person name="Overmann J."/>
            <person name="Amann R."/>
            <person name="Jetten M.S.M."/>
            <person name="Mascher T."/>
            <person name="Medema M.H."/>
            <person name="Devos D.P."/>
            <person name="Kaster A.-K."/>
            <person name="Ovreas L."/>
            <person name="Rohde M."/>
            <person name="Galperin M.Y."/>
            <person name="Jogler C."/>
        </authorList>
    </citation>
    <scope>NUCLEOTIDE SEQUENCE [LARGE SCALE GENOMIC DNA]</scope>
    <source>
        <strain evidence="11 12">Pla163</strain>
    </source>
</reference>
<dbReference type="AlphaFoldDB" id="A0A518D139"/>
<dbReference type="PANTHER" id="PTHR43344">
    <property type="entry name" value="PHOSPHOSERINE PHOSPHATASE"/>
    <property type="match status" value="1"/>
</dbReference>
<evidence type="ECO:0000256" key="6">
    <source>
        <dbReference type="ARBA" id="ARBA00022801"/>
    </source>
</evidence>
<name>A0A518D139_9BACT</name>
<evidence type="ECO:0000256" key="4">
    <source>
        <dbReference type="ARBA" id="ARBA00022605"/>
    </source>
</evidence>
<keyword evidence="7" id="KW-0460">Magnesium</keyword>
<dbReference type="Gene3D" id="1.10.150.210">
    <property type="entry name" value="Phosphoserine phosphatase, domain 2"/>
    <property type="match status" value="1"/>
</dbReference>
<dbReference type="Gene3D" id="3.40.50.1000">
    <property type="entry name" value="HAD superfamily/HAD-like"/>
    <property type="match status" value="1"/>
</dbReference>
<dbReference type="GO" id="GO:0000287">
    <property type="term" value="F:magnesium ion binding"/>
    <property type="evidence" value="ECO:0007669"/>
    <property type="project" value="TreeGrafter"/>
</dbReference>
<evidence type="ECO:0000256" key="3">
    <source>
        <dbReference type="ARBA" id="ARBA00012640"/>
    </source>
</evidence>
<evidence type="ECO:0000256" key="7">
    <source>
        <dbReference type="ARBA" id="ARBA00022842"/>
    </source>
</evidence>
<dbReference type="SUPFAM" id="SSF56784">
    <property type="entry name" value="HAD-like"/>
    <property type="match status" value="1"/>
</dbReference>
<dbReference type="RefSeq" id="WP_145188096.1">
    <property type="nucleotide sequence ID" value="NZ_CP036290.1"/>
</dbReference>
<keyword evidence="12" id="KW-1185">Reference proteome</keyword>
<evidence type="ECO:0000313" key="11">
    <source>
        <dbReference type="EMBL" id="QDU85191.1"/>
    </source>
</evidence>
<keyword evidence="8" id="KW-0718">Serine biosynthesis</keyword>
<dbReference type="EC" id="3.1.3.3" evidence="3"/>
<dbReference type="PANTHER" id="PTHR43344:SF2">
    <property type="entry name" value="PHOSPHOSERINE PHOSPHATASE"/>
    <property type="match status" value="1"/>
</dbReference>
<dbReference type="InterPro" id="IPR050582">
    <property type="entry name" value="HAD-like_SerB"/>
</dbReference>
<accession>A0A518D139</accession>
<evidence type="ECO:0000256" key="5">
    <source>
        <dbReference type="ARBA" id="ARBA00022723"/>
    </source>
</evidence>
<dbReference type="GO" id="GO:0005737">
    <property type="term" value="C:cytoplasm"/>
    <property type="evidence" value="ECO:0007669"/>
    <property type="project" value="TreeGrafter"/>
</dbReference>
<sequence length="229" mass="24633">MPVADAPPPYDTVVFDCDSTLSEIEGIDELVGEEHRAALAELTNRAMVGEVPLEDVYGLRLERVRPTRADLERVAGLYVERLVRGMAELVRDLQAANKRVLIVSGGLLPAVAAVAEHLGVAVNDTFAVDVTFAPDGTFADFERTSPLARSGGKPELIGRLVRERDLGRVALVGDGATDLEAASVVQRFVAFGAVERRAAVFERAAAHAMSVHELRPLLFAPDELAALVR</sequence>
<evidence type="ECO:0000256" key="8">
    <source>
        <dbReference type="ARBA" id="ARBA00023299"/>
    </source>
</evidence>
<evidence type="ECO:0000256" key="2">
    <source>
        <dbReference type="ARBA" id="ARBA00005135"/>
    </source>
</evidence>
<keyword evidence="4" id="KW-0028">Amino-acid biosynthesis</keyword>
<dbReference type="NCBIfam" id="TIGR01488">
    <property type="entry name" value="HAD-SF-IB"/>
    <property type="match status" value="1"/>
</dbReference>
<organism evidence="11 12">
    <name type="scientific">Rohdeia mirabilis</name>
    <dbReference type="NCBI Taxonomy" id="2528008"/>
    <lineage>
        <taxon>Bacteria</taxon>
        <taxon>Pseudomonadati</taxon>
        <taxon>Planctomycetota</taxon>
        <taxon>Planctomycetia</taxon>
        <taxon>Planctomycetia incertae sedis</taxon>
        <taxon>Rohdeia</taxon>
    </lineage>
</organism>
<gene>
    <name evidence="11" type="ORF">Pla163_23190</name>
</gene>
<protein>
    <recommendedName>
        <fullName evidence="3">phosphoserine phosphatase</fullName>
        <ecNumber evidence="3">3.1.3.3</ecNumber>
    </recommendedName>
</protein>
<comment type="catalytic activity">
    <reaction evidence="9">
        <text>O-phospho-L-serine + H2O = L-serine + phosphate</text>
        <dbReference type="Rhea" id="RHEA:21208"/>
        <dbReference type="ChEBI" id="CHEBI:15377"/>
        <dbReference type="ChEBI" id="CHEBI:33384"/>
        <dbReference type="ChEBI" id="CHEBI:43474"/>
        <dbReference type="ChEBI" id="CHEBI:57524"/>
        <dbReference type="EC" id="3.1.3.3"/>
    </reaction>
</comment>
<evidence type="ECO:0000313" key="12">
    <source>
        <dbReference type="Proteomes" id="UP000319342"/>
    </source>
</evidence>
<evidence type="ECO:0000256" key="10">
    <source>
        <dbReference type="ARBA" id="ARBA00048523"/>
    </source>
</evidence>
<dbReference type="InterPro" id="IPR023214">
    <property type="entry name" value="HAD_sf"/>
</dbReference>
<evidence type="ECO:0000256" key="1">
    <source>
        <dbReference type="ARBA" id="ARBA00001946"/>
    </source>
</evidence>
<comment type="pathway">
    <text evidence="2">Amino-acid biosynthesis; L-serine biosynthesis; L-serine from 3-phospho-D-glycerate: step 3/3.</text>
</comment>
<keyword evidence="6" id="KW-0378">Hydrolase</keyword>
<dbReference type="Proteomes" id="UP000319342">
    <property type="component" value="Chromosome"/>
</dbReference>
<keyword evidence="5" id="KW-0479">Metal-binding</keyword>
<evidence type="ECO:0000256" key="9">
    <source>
        <dbReference type="ARBA" id="ARBA00048138"/>
    </source>
</evidence>
<comment type="catalytic activity">
    <reaction evidence="10">
        <text>O-phospho-D-serine + H2O = D-serine + phosphate</text>
        <dbReference type="Rhea" id="RHEA:24873"/>
        <dbReference type="ChEBI" id="CHEBI:15377"/>
        <dbReference type="ChEBI" id="CHEBI:35247"/>
        <dbReference type="ChEBI" id="CHEBI:43474"/>
        <dbReference type="ChEBI" id="CHEBI:58680"/>
        <dbReference type="EC" id="3.1.3.3"/>
    </reaction>
</comment>
<dbReference type="EMBL" id="CP036290">
    <property type="protein sequence ID" value="QDU85191.1"/>
    <property type="molecule type" value="Genomic_DNA"/>
</dbReference>
<comment type="cofactor">
    <cofactor evidence="1">
        <name>Mg(2+)</name>
        <dbReference type="ChEBI" id="CHEBI:18420"/>
    </cofactor>
</comment>
<dbReference type="Pfam" id="PF00702">
    <property type="entry name" value="Hydrolase"/>
    <property type="match status" value="1"/>
</dbReference>
<dbReference type="OrthoDB" id="9790031at2"/>
<dbReference type="GO" id="GO:0036424">
    <property type="term" value="F:L-phosphoserine phosphatase activity"/>
    <property type="evidence" value="ECO:0007669"/>
    <property type="project" value="TreeGrafter"/>
</dbReference>
<dbReference type="GO" id="GO:0006564">
    <property type="term" value="P:L-serine biosynthetic process"/>
    <property type="evidence" value="ECO:0007669"/>
    <property type="project" value="UniProtKB-KW"/>
</dbReference>